<gene>
    <name evidence="1" type="ORF">RISK_002939</name>
</gene>
<accession>A0A0J1BF21</accession>
<protein>
    <submittedName>
        <fullName evidence="1">Uncharacterized protein</fullName>
    </submittedName>
</protein>
<sequence>MHSRPTKRLIGKSRRIKITPPLPLFNLFDSDGLIAARHDL</sequence>
<evidence type="ECO:0000313" key="2">
    <source>
        <dbReference type="Proteomes" id="UP000036367"/>
    </source>
</evidence>
<proteinExistence type="predicted"/>
<name>A0A0J1BF21_RHOIS</name>
<comment type="caution">
    <text evidence="1">The sequence shown here is derived from an EMBL/GenBank/DDBJ whole genome shotgun (WGS) entry which is preliminary data.</text>
</comment>
<dbReference type="EMBL" id="LECT01000023">
    <property type="protein sequence ID" value="KLU05177.1"/>
    <property type="molecule type" value="Genomic_DNA"/>
</dbReference>
<dbReference type="Proteomes" id="UP000036367">
    <property type="component" value="Unassembled WGS sequence"/>
</dbReference>
<organism evidence="1 2">
    <name type="scientific">Rhodopirellula islandica</name>
    <dbReference type="NCBI Taxonomy" id="595434"/>
    <lineage>
        <taxon>Bacteria</taxon>
        <taxon>Pseudomonadati</taxon>
        <taxon>Planctomycetota</taxon>
        <taxon>Planctomycetia</taxon>
        <taxon>Pirellulales</taxon>
        <taxon>Pirellulaceae</taxon>
        <taxon>Rhodopirellula</taxon>
    </lineage>
</organism>
<keyword evidence="2" id="KW-1185">Reference proteome</keyword>
<dbReference type="AlphaFoldDB" id="A0A0J1BF21"/>
<reference evidence="1" key="1">
    <citation type="submission" date="2015-05" db="EMBL/GenBank/DDBJ databases">
        <title>Permanent draft genome of Rhodopirellula islandicus K833.</title>
        <authorList>
            <person name="Kizina J."/>
            <person name="Richter M."/>
            <person name="Glockner F.O."/>
            <person name="Harder J."/>
        </authorList>
    </citation>
    <scope>NUCLEOTIDE SEQUENCE [LARGE SCALE GENOMIC DNA]</scope>
    <source>
        <strain evidence="1">K833</strain>
    </source>
</reference>
<evidence type="ECO:0000313" key="1">
    <source>
        <dbReference type="EMBL" id="KLU05177.1"/>
    </source>
</evidence>